<dbReference type="OrthoDB" id="7232492at2"/>
<keyword evidence="1 2" id="KW-0732">Signal</keyword>
<reference evidence="5" key="1">
    <citation type="submission" date="2016-10" db="EMBL/GenBank/DDBJ databases">
        <authorList>
            <person name="Varghese N."/>
            <person name="Submissions S."/>
        </authorList>
    </citation>
    <scope>NUCLEOTIDE SEQUENCE [LARGE SCALE GENOMIC DNA]</scope>
    <source>
        <strain evidence="5">DSM 44232</strain>
    </source>
</reference>
<evidence type="ECO:0000256" key="2">
    <source>
        <dbReference type="SAM" id="SignalP"/>
    </source>
</evidence>
<dbReference type="InterPro" id="IPR039424">
    <property type="entry name" value="SBP_5"/>
</dbReference>
<accession>A0A1I6DD69</accession>
<evidence type="ECO:0000313" key="4">
    <source>
        <dbReference type="EMBL" id="SFR03405.1"/>
    </source>
</evidence>
<evidence type="ECO:0000313" key="5">
    <source>
        <dbReference type="Proteomes" id="UP000198583"/>
    </source>
</evidence>
<dbReference type="SUPFAM" id="SSF53850">
    <property type="entry name" value="Periplasmic binding protein-like II"/>
    <property type="match status" value="1"/>
</dbReference>
<feature type="chain" id="PRO_5039519705" evidence="2">
    <location>
        <begin position="22"/>
        <end position="515"/>
    </location>
</feature>
<dbReference type="InterPro" id="IPR000914">
    <property type="entry name" value="SBP_5_dom"/>
</dbReference>
<dbReference type="PANTHER" id="PTHR30290">
    <property type="entry name" value="PERIPLASMIC BINDING COMPONENT OF ABC TRANSPORTER"/>
    <property type="match status" value="1"/>
</dbReference>
<dbReference type="InterPro" id="IPR030678">
    <property type="entry name" value="Peptide/Ni-bd"/>
</dbReference>
<feature type="domain" description="Solute-binding protein family 5" evidence="3">
    <location>
        <begin position="76"/>
        <end position="430"/>
    </location>
</feature>
<dbReference type="Pfam" id="PF00496">
    <property type="entry name" value="SBP_bac_5"/>
    <property type="match status" value="1"/>
</dbReference>
<dbReference type="PANTHER" id="PTHR30290:SF38">
    <property type="entry name" value="D,D-DIPEPTIDE-BINDING PERIPLASMIC PROTEIN DDPA-RELATED"/>
    <property type="match status" value="1"/>
</dbReference>
<dbReference type="Gene3D" id="3.40.190.10">
    <property type="entry name" value="Periplasmic binding protein-like II"/>
    <property type="match status" value="1"/>
</dbReference>
<name>A0A1I6DD69_9PSEU</name>
<dbReference type="EMBL" id="FOYL01000002">
    <property type="protein sequence ID" value="SFR03405.1"/>
    <property type="molecule type" value="Genomic_DNA"/>
</dbReference>
<dbReference type="AlphaFoldDB" id="A0A1I6DD69"/>
<gene>
    <name evidence="4" type="ORF">SAMN04488564_102319</name>
</gene>
<dbReference type="Gene3D" id="3.90.76.10">
    <property type="entry name" value="Dipeptide-binding Protein, Domain 1"/>
    <property type="match status" value="1"/>
</dbReference>
<dbReference type="Proteomes" id="UP000198583">
    <property type="component" value="Unassembled WGS sequence"/>
</dbReference>
<sequence length="515" mass="55661">MKTLRQLLAAALVVSTVAGCAAKATVDTTTPRRGGELVIASMPTALDPVYSTLRSNWLAAATMCEGLWENDARMGVHNGLAQDYEYDGATTYTVRLRGGVTFHDGQPLRAEDVAASLRRYAGSSPGATFGKILDAVSAVDDLTVVIKLKQPSSAVPALLSTPDTAAYVMPARLVAGVPPNKPLPRIVCTGPYKLREFVPDRQVVLDRFDGYQARAEPPDGASGAKTAYADRVKFVPYNDSNVLNQLRTDAVDIAPSGPLMDQLPSYRRDDKLNPVVVPGGQFRLVQFNLKQGPATNLALRQAVQRALDPKQIALQSLGSTENFLDDSGMFLDTSPWHSTAGSQVYRAAPDVEGARRALAEAGYDGTPLRVLYRPSRDPHAELIRQQLAAAGINVALQATDETSFTSRRADPAQWDMFLATGTSYSDPLTVVFFSSGFPGWWNTPAKNALMNRILSGADEPARQAAWTELQELVWTDLPFVKLGFEGNLAVTSTRIGGFTPALGTVRGFYNVWLGR</sequence>
<protein>
    <submittedName>
        <fullName evidence="4">Peptide/nickel transport system substrate-binding protein</fullName>
    </submittedName>
</protein>
<evidence type="ECO:0000259" key="3">
    <source>
        <dbReference type="Pfam" id="PF00496"/>
    </source>
</evidence>
<dbReference type="GO" id="GO:1904680">
    <property type="term" value="F:peptide transmembrane transporter activity"/>
    <property type="evidence" value="ECO:0007669"/>
    <property type="project" value="TreeGrafter"/>
</dbReference>
<dbReference type="GO" id="GO:0042597">
    <property type="term" value="C:periplasmic space"/>
    <property type="evidence" value="ECO:0007669"/>
    <property type="project" value="UniProtKB-ARBA"/>
</dbReference>
<dbReference type="PROSITE" id="PS51257">
    <property type="entry name" value="PROKAR_LIPOPROTEIN"/>
    <property type="match status" value="1"/>
</dbReference>
<dbReference type="GO" id="GO:0043190">
    <property type="term" value="C:ATP-binding cassette (ABC) transporter complex"/>
    <property type="evidence" value="ECO:0007669"/>
    <property type="project" value="InterPro"/>
</dbReference>
<dbReference type="PIRSF" id="PIRSF002741">
    <property type="entry name" value="MppA"/>
    <property type="match status" value="1"/>
</dbReference>
<dbReference type="Gene3D" id="3.10.105.10">
    <property type="entry name" value="Dipeptide-binding Protein, Domain 3"/>
    <property type="match status" value="1"/>
</dbReference>
<keyword evidence="5" id="KW-1185">Reference proteome</keyword>
<dbReference type="RefSeq" id="WP_143138536.1">
    <property type="nucleotide sequence ID" value="NZ_FOYL01000002.1"/>
</dbReference>
<organism evidence="4 5">
    <name type="scientific">Lentzea waywayandensis</name>
    <dbReference type="NCBI Taxonomy" id="84724"/>
    <lineage>
        <taxon>Bacteria</taxon>
        <taxon>Bacillati</taxon>
        <taxon>Actinomycetota</taxon>
        <taxon>Actinomycetes</taxon>
        <taxon>Pseudonocardiales</taxon>
        <taxon>Pseudonocardiaceae</taxon>
        <taxon>Lentzea</taxon>
    </lineage>
</organism>
<feature type="signal peptide" evidence="2">
    <location>
        <begin position="1"/>
        <end position="21"/>
    </location>
</feature>
<proteinExistence type="predicted"/>
<evidence type="ECO:0000256" key="1">
    <source>
        <dbReference type="ARBA" id="ARBA00022729"/>
    </source>
</evidence>
<dbReference type="GO" id="GO:0015833">
    <property type="term" value="P:peptide transport"/>
    <property type="evidence" value="ECO:0007669"/>
    <property type="project" value="TreeGrafter"/>
</dbReference>
<dbReference type="STRING" id="84724.SAMN04488564_102319"/>